<sequence length="55" mass="6379">MSVFISARHNLMETINCPSDTYRLTSDPESGEEFNYCLTRYDPQRPIPINNPSTR</sequence>
<proteinExistence type="predicted"/>
<dbReference type="EMBL" id="FO818640">
    <property type="protein sequence ID" value="CDM94935.1"/>
    <property type="molecule type" value="Genomic_DNA"/>
</dbReference>
<organism evidence="1 2">
    <name type="scientific">Limnospira indica PCC 8005</name>
    <dbReference type="NCBI Taxonomy" id="376219"/>
    <lineage>
        <taxon>Bacteria</taxon>
        <taxon>Bacillati</taxon>
        <taxon>Cyanobacteriota</taxon>
        <taxon>Cyanophyceae</taxon>
        <taxon>Oscillatoriophycideae</taxon>
        <taxon>Oscillatoriales</taxon>
        <taxon>Sirenicapillariaceae</taxon>
        <taxon>Limnospira</taxon>
    </lineage>
</organism>
<dbReference type="Proteomes" id="UP000032946">
    <property type="component" value="Chromosome"/>
</dbReference>
<name>A0A9P1KFD8_9CYAN</name>
<evidence type="ECO:0000313" key="2">
    <source>
        <dbReference type="Proteomes" id="UP000032946"/>
    </source>
</evidence>
<evidence type="ECO:0000313" key="1">
    <source>
        <dbReference type="EMBL" id="CDM94935.1"/>
    </source>
</evidence>
<gene>
    <name evidence="1" type="ORF">ARTHRO_30201</name>
</gene>
<protein>
    <submittedName>
        <fullName evidence="1">Uncharacterized protein</fullName>
    </submittedName>
</protein>
<reference evidence="1 2" key="1">
    <citation type="submission" date="2014-02" db="EMBL/GenBank/DDBJ databases">
        <authorList>
            <person name="Genoscope - CEA"/>
        </authorList>
    </citation>
    <scope>NUCLEOTIDE SEQUENCE [LARGE SCALE GENOMIC DNA]</scope>
    <source>
        <strain evidence="1 2">PCC 8005</strain>
    </source>
</reference>
<dbReference type="AlphaFoldDB" id="A0A9P1KFD8"/>
<accession>A0A9P1KFD8</accession>
<keyword evidence="2" id="KW-1185">Reference proteome</keyword>